<reference evidence="2 3" key="1">
    <citation type="submission" date="2006-02" db="EMBL/GenBank/DDBJ databases">
        <authorList>
            <person name="Pinhassi J."/>
            <person name="Pedros-Alio C."/>
            <person name="Ferriera S."/>
            <person name="Johnson J."/>
            <person name="Kravitz S."/>
            <person name="Halpern A."/>
            <person name="Remington K."/>
            <person name="Beeson K."/>
            <person name="Tran B."/>
            <person name="Rogers Y.-H."/>
            <person name="Friedman R."/>
            <person name="Venter J.C."/>
        </authorList>
    </citation>
    <scope>NUCLEOTIDE SEQUENCE [LARGE SCALE GENOMIC DNA]</scope>
    <source>
        <strain evidence="2 3">MED92</strain>
    </source>
</reference>
<dbReference type="EMBL" id="AAOW01000005">
    <property type="protein sequence ID" value="EAR61972.1"/>
    <property type="molecule type" value="Genomic_DNA"/>
</dbReference>
<dbReference type="GO" id="GO:0051213">
    <property type="term" value="F:dioxygenase activity"/>
    <property type="evidence" value="ECO:0007669"/>
    <property type="project" value="UniProtKB-KW"/>
</dbReference>
<sequence length="121" mass="13632">MDFEFYAQRVFVTGFTEAVEFYSKVFSREPEFSDQSLGWAEFNLGGAKLALERLDADSDEVKELVGRFVGISLQVEDVSQSYRELVEQGVKFTGEPEKQVWGGTLAHFSDPEGNVISLFSM</sequence>
<accession>A0A7U8GT68</accession>
<dbReference type="InterPro" id="IPR004360">
    <property type="entry name" value="Glyas_Fos-R_dOase_dom"/>
</dbReference>
<dbReference type="RefSeq" id="WP_007022707.1">
    <property type="nucleotide sequence ID" value="NZ_CH724127.1"/>
</dbReference>
<proteinExistence type="predicted"/>
<evidence type="ECO:0000313" key="2">
    <source>
        <dbReference type="EMBL" id="EAR61972.1"/>
    </source>
</evidence>
<dbReference type="PROSITE" id="PS51819">
    <property type="entry name" value="VOC"/>
    <property type="match status" value="1"/>
</dbReference>
<dbReference type="InterPro" id="IPR029068">
    <property type="entry name" value="Glyas_Bleomycin-R_OHBP_Dase"/>
</dbReference>
<dbReference type="Proteomes" id="UP000002171">
    <property type="component" value="Unassembled WGS sequence"/>
</dbReference>
<comment type="caution">
    <text evidence="2">The sequence shown here is derived from an EMBL/GenBank/DDBJ whole genome shotgun (WGS) entry which is preliminary data.</text>
</comment>
<dbReference type="Pfam" id="PF00903">
    <property type="entry name" value="Glyoxalase"/>
    <property type="match status" value="1"/>
</dbReference>
<evidence type="ECO:0000259" key="1">
    <source>
        <dbReference type="PROSITE" id="PS51819"/>
    </source>
</evidence>
<organism evidence="2 3">
    <name type="scientific">Neptuniibacter caesariensis</name>
    <dbReference type="NCBI Taxonomy" id="207954"/>
    <lineage>
        <taxon>Bacteria</taxon>
        <taxon>Pseudomonadati</taxon>
        <taxon>Pseudomonadota</taxon>
        <taxon>Gammaproteobacteria</taxon>
        <taxon>Oceanospirillales</taxon>
        <taxon>Oceanospirillaceae</taxon>
        <taxon>Neptuniibacter</taxon>
    </lineage>
</organism>
<gene>
    <name evidence="2" type="ORF">MED92_03453</name>
</gene>
<dbReference type="AlphaFoldDB" id="A0A7U8GT68"/>
<keyword evidence="3" id="KW-1185">Reference proteome</keyword>
<protein>
    <submittedName>
        <fullName evidence="2">Glyoxalase/bleomycin resistance protein/dioxygenase</fullName>
    </submittedName>
</protein>
<evidence type="ECO:0000313" key="3">
    <source>
        <dbReference type="Proteomes" id="UP000002171"/>
    </source>
</evidence>
<keyword evidence="2" id="KW-0560">Oxidoreductase</keyword>
<dbReference type="InterPro" id="IPR037523">
    <property type="entry name" value="VOC_core"/>
</dbReference>
<feature type="domain" description="VOC" evidence="1">
    <location>
        <begin position="2"/>
        <end position="121"/>
    </location>
</feature>
<name>A0A7U8GT68_NEPCE</name>
<keyword evidence="2" id="KW-0223">Dioxygenase</keyword>
<dbReference type="OrthoDB" id="8685562at2"/>
<dbReference type="SUPFAM" id="SSF54593">
    <property type="entry name" value="Glyoxalase/Bleomycin resistance protein/Dihydroxybiphenyl dioxygenase"/>
    <property type="match status" value="1"/>
</dbReference>
<dbReference type="Gene3D" id="3.10.180.10">
    <property type="entry name" value="2,3-Dihydroxybiphenyl 1,2-Dioxygenase, domain 1"/>
    <property type="match status" value="1"/>
</dbReference>